<protein>
    <submittedName>
        <fullName evidence="1">Unnamed protein product</fullName>
    </submittedName>
</protein>
<name>A0A9W6WSC8_9STRA</name>
<organism evidence="1 2">
    <name type="scientific">Phytophthora lilii</name>
    <dbReference type="NCBI Taxonomy" id="2077276"/>
    <lineage>
        <taxon>Eukaryota</taxon>
        <taxon>Sar</taxon>
        <taxon>Stramenopiles</taxon>
        <taxon>Oomycota</taxon>
        <taxon>Peronosporomycetes</taxon>
        <taxon>Peronosporales</taxon>
        <taxon>Peronosporaceae</taxon>
        <taxon>Phytophthora</taxon>
    </lineage>
</organism>
<gene>
    <name evidence="1" type="ORF">Plil01_000468400</name>
</gene>
<dbReference type="AlphaFoldDB" id="A0A9W6WSC8"/>
<sequence length="186" mass="21923">MELAKTALEQLNDFQYHYDTRYISTNVTAFMYKCRSHKSSLHRLKVMKKDAGGGQTRYQLMQKGNHSDVVVDTKEYGISAAHKSEIDSLLQLGLGAGRIRNLLMHKYSNDPELLKRIPKVRMIEDRKSRIKKKMQGGWEIDNFITIDNWAHPKLYQSQDVFEQLDPDDFPRMNELIVLERFQDYFY</sequence>
<dbReference type="Proteomes" id="UP001165083">
    <property type="component" value="Unassembled WGS sequence"/>
</dbReference>
<reference evidence="1" key="1">
    <citation type="submission" date="2023-04" db="EMBL/GenBank/DDBJ databases">
        <title>Phytophthora lilii NBRC 32176.</title>
        <authorList>
            <person name="Ichikawa N."/>
            <person name="Sato H."/>
            <person name="Tonouchi N."/>
        </authorList>
    </citation>
    <scope>NUCLEOTIDE SEQUENCE</scope>
    <source>
        <strain evidence="1">NBRC 32176</strain>
    </source>
</reference>
<evidence type="ECO:0000313" key="2">
    <source>
        <dbReference type="Proteomes" id="UP001165083"/>
    </source>
</evidence>
<keyword evidence="2" id="KW-1185">Reference proteome</keyword>
<evidence type="ECO:0000313" key="1">
    <source>
        <dbReference type="EMBL" id="GMF14315.1"/>
    </source>
</evidence>
<dbReference type="OrthoDB" id="93052at2759"/>
<proteinExistence type="predicted"/>
<accession>A0A9W6WSC8</accession>
<comment type="caution">
    <text evidence="1">The sequence shown here is derived from an EMBL/GenBank/DDBJ whole genome shotgun (WGS) entry which is preliminary data.</text>
</comment>
<dbReference type="EMBL" id="BSXW01000194">
    <property type="protein sequence ID" value="GMF14315.1"/>
    <property type="molecule type" value="Genomic_DNA"/>
</dbReference>